<dbReference type="RefSeq" id="WP_040264929.1">
    <property type="nucleotide sequence ID" value="NZ_CP050855.1"/>
</dbReference>
<dbReference type="EMBL" id="CP050855">
    <property type="protein sequence ID" value="QLH63069.1"/>
    <property type="molecule type" value="Genomic_DNA"/>
</dbReference>
<organism evidence="1 2">
    <name type="scientific">Serratia symbiotica</name>
    <dbReference type="NCBI Taxonomy" id="138074"/>
    <lineage>
        <taxon>Bacteria</taxon>
        <taxon>Pseudomonadati</taxon>
        <taxon>Pseudomonadota</taxon>
        <taxon>Gammaproteobacteria</taxon>
        <taxon>Enterobacterales</taxon>
        <taxon>Yersiniaceae</taxon>
        <taxon>Serratia</taxon>
    </lineage>
</organism>
<dbReference type="STRING" id="138074.SYMBAF_20132"/>
<evidence type="ECO:0000313" key="1">
    <source>
        <dbReference type="EMBL" id="QLH63069.1"/>
    </source>
</evidence>
<name>A0A068Z8N6_9GAMM</name>
<gene>
    <name evidence="1" type="ORF">SYMBAF_09225</name>
</gene>
<evidence type="ECO:0000313" key="2">
    <source>
        <dbReference type="Proteomes" id="UP000042738"/>
    </source>
</evidence>
<dbReference type="Proteomes" id="UP000042738">
    <property type="component" value="Chromosome"/>
</dbReference>
<reference evidence="1 2" key="1">
    <citation type="journal article" date="2014" name="Genome Announc.">
        <title>Whole-Genome Sequence of Serratia symbiotica Strain CWBI-2.3T, a Free-Living Symbiont of the Black Bean Aphid Aphis fabae.</title>
        <authorList>
            <person name="Foray V."/>
            <person name="Grigorescu A.S."/>
            <person name="Sabri A."/>
            <person name="Haubruge E."/>
            <person name="Lognay G."/>
            <person name="Francis F."/>
            <person name="Fauconnier M.L."/>
            <person name="Hance T."/>
            <person name="Thonart P."/>
        </authorList>
    </citation>
    <scope>NUCLEOTIDE SEQUENCE [LARGE SCALE GENOMIC DNA]</scope>
    <source>
        <strain evidence="1">CWBI-2.3</strain>
    </source>
</reference>
<dbReference type="GeneID" id="93736674"/>
<proteinExistence type="predicted"/>
<dbReference type="AlphaFoldDB" id="A0A068Z8N6"/>
<accession>A0A068Z8N6</accession>
<sequence>MIILYVPTDNALLDIISNHPLSKDWDGSYSLATWNIRNAIRKLHPNQHVTTAALRKHLRGMALRGLLKSTNSNGNNIIWTLVVPCGGDNGEPD</sequence>
<protein>
    <submittedName>
        <fullName evidence="1">Uncharacterized protein</fullName>
    </submittedName>
</protein>